<proteinExistence type="predicted"/>
<gene>
    <name evidence="1" type="ORF">KIH39_00545</name>
</gene>
<evidence type="ECO:0000313" key="1">
    <source>
        <dbReference type="EMBL" id="QVL32440.1"/>
    </source>
</evidence>
<organism evidence="1 2">
    <name type="scientific">Telmatocola sphagniphila</name>
    <dbReference type="NCBI Taxonomy" id="1123043"/>
    <lineage>
        <taxon>Bacteria</taxon>
        <taxon>Pseudomonadati</taxon>
        <taxon>Planctomycetota</taxon>
        <taxon>Planctomycetia</taxon>
        <taxon>Gemmatales</taxon>
        <taxon>Gemmataceae</taxon>
    </lineage>
</organism>
<dbReference type="KEGG" id="tsph:KIH39_00545"/>
<dbReference type="EMBL" id="CP074694">
    <property type="protein sequence ID" value="QVL32440.1"/>
    <property type="molecule type" value="Genomic_DNA"/>
</dbReference>
<evidence type="ECO:0008006" key="3">
    <source>
        <dbReference type="Google" id="ProtNLM"/>
    </source>
</evidence>
<dbReference type="Proteomes" id="UP000676194">
    <property type="component" value="Chromosome"/>
</dbReference>
<dbReference type="AlphaFoldDB" id="A0A8E6EV97"/>
<dbReference type="RefSeq" id="WP_213497332.1">
    <property type="nucleotide sequence ID" value="NZ_CP074694.1"/>
</dbReference>
<evidence type="ECO:0000313" key="2">
    <source>
        <dbReference type="Proteomes" id="UP000676194"/>
    </source>
</evidence>
<sequence>MEDSTIKKWIEDLDSTKFATREQASNELAKAGEAAESALRKTLAGGPSSESKNQIEKILEVIKKRPLSSSTLRELRAVQVLIWIGTPAAKELLRAWAEGDERLALVQAARKALK</sequence>
<name>A0A8E6EV97_9BACT</name>
<protein>
    <recommendedName>
        <fullName evidence="3">HEAT repeat domain-containing protein</fullName>
    </recommendedName>
</protein>
<accession>A0A8E6EV97</accession>
<reference evidence="1" key="1">
    <citation type="submission" date="2021-05" db="EMBL/GenBank/DDBJ databases">
        <title>Complete genome sequence of the cellulolytic planctomycete Telmatocola sphagniphila SP2T and characterization of the first cellulase from planctomycetes.</title>
        <authorList>
            <person name="Rakitin A.L."/>
            <person name="Beletsky A.V."/>
            <person name="Naumoff D.G."/>
            <person name="Kulichevskaya I.S."/>
            <person name="Mardanov A.V."/>
            <person name="Ravin N.V."/>
            <person name="Dedysh S.N."/>
        </authorList>
    </citation>
    <scope>NUCLEOTIDE SEQUENCE</scope>
    <source>
        <strain evidence="1">SP2T</strain>
    </source>
</reference>
<keyword evidence="2" id="KW-1185">Reference proteome</keyword>